<reference evidence="7" key="1">
    <citation type="submission" date="2021-02" db="EMBL/GenBank/DDBJ databases">
        <title>First Annotated Genome of the Yellow-green Alga Tribonema minus.</title>
        <authorList>
            <person name="Mahan K.M."/>
        </authorList>
    </citation>
    <scope>NUCLEOTIDE SEQUENCE</scope>
    <source>
        <strain evidence="7">UTEX B ZZ1240</strain>
    </source>
</reference>
<dbReference type="InterPro" id="IPR004839">
    <property type="entry name" value="Aminotransferase_I/II_large"/>
</dbReference>
<dbReference type="CDD" id="cd00609">
    <property type="entry name" value="AAT_like"/>
    <property type="match status" value="1"/>
</dbReference>
<evidence type="ECO:0000313" key="7">
    <source>
        <dbReference type="EMBL" id="KAG5190910.1"/>
    </source>
</evidence>
<dbReference type="GO" id="GO:0008483">
    <property type="term" value="F:transaminase activity"/>
    <property type="evidence" value="ECO:0007669"/>
    <property type="project" value="UniProtKB-KW"/>
</dbReference>
<accession>A0A835ZGK3</accession>
<dbReference type="Gene3D" id="3.40.640.10">
    <property type="entry name" value="Type I PLP-dependent aspartate aminotransferase-like (Major domain)"/>
    <property type="match status" value="1"/>
</dbReference>
<feature type="domain" description="Aminotransferase class I/classII large" evidence="6">
    <location>
        <begin position="103"/>
        <end position="466"/>
    </location>
</feature>
<comment type="cofactor">
    <cofactor evidence="1">
        <name>pyridoxal 5'-phosphate</name>
        <dbReference type="ChEBI" id="CHEBI:597326"/>
    </cofactor>
</comment>
<keyword evidence="8" id="KW-1185">Reference proteome</keyword>
<keyword evidence="7" id="KW-0808">Transferase</keyword>
<evidence type="ECO:0000256" key="2">
    <source>
        <dbReference type="ARBA" id="ARBA00012224"/>
    </source>
</evidence>
<evidence type="ECO:0000313" key="8">
    <source>
        <dbReference type="Proteomes" id="UP000664859"/>
    </source>
</evidence>
<dbReference type="GO" id="GO:0030170">
    <property type="term" value="F:pyridoxal phosphate binding"/>
    <property type="evidence" value="ECO:0007669"/>
    <property type="project" value="InterPro"/>
</dbReference>
<dbReference type="PANTHER" id="PTHR43525">
    <property type="entry name" value="PROTEIN MALY"/>
    <property type="match status" value="1"/>
</dbReference>
<keyword evidence="3" id="KW-0663">Pyridoxal phosphate</keyword>
<dbReference type="PANTHER" id="PTHR43525:SF1">
    <property type="entry name" value="PROTEIN MALY"/>
    <property type="match status" value="1"/>
</dbReference>
<evidence type="ECO:0000256" key="5">
    <source>
        <dbReference type="ARBA" id="ARBA00037974"/>
    </source>
</evidence>
<dbReference type="InterPro" id="IPR015422">
    <property type="entry name" value="PyrdxlP-dep_Trfase_small"/>
</dbReference>
<dbReference type="EMBL" id="JAFCMP010000025">
    <property type="protein sequence ID" value="KAG5190910.1"/>
    <property type="molecule type" value="Genomic_DNA"/>
</dbReference>
<evidence type="ECO:0000256" key="4">
    <source>
        <dbReference type="ARBA" id="ARBA00023239"/>
    </source>
</evidence>
<dbReference type="EC" id="4.4.1.13" evidence="2"/>
<dbReference type="InterPro" id="IPR051798">
    <property type="entry name" value="Class-II_PLP-Dep_Aminotrans"/>
</dbReference>
<dbReference type="Gene3D" id="3.90.1150.10">
    <property type="entry name" value="Aspartate Aminotransferase, domain 1"/>
    <property type="match status" value="1"/>
</dbReference>
<proteinExistence type="inferred from homology"/>
<dbReference type="InterPro" id="IPR015424">
    <property type="entry name" value="PyrdxlP-dep_Trfase"/>
</dbReference>
<organism evidence="7 8">
    <name type="scientific">Tribonema minus</name>
    <dbReference type="NCBI Taxonomy" id="303371"/>
    <lineage>
        <taxon>Eukaryota</taxon>
        <taxon>Sar</taxon>
        <taxon>Stramenopiles</taxon>
        <taxon>Ochrophyta</taxon>
        <taxon>PX clade</taxon>
        <taxon>Xanthophyceae</taxon>
        <taxon>Tribonematales</taxon>
        <taxon>Tribonemataceae</taxon>
        <taxon>Tribonema</taxon>
    </lineage>
</organism>
<dbReference type="Proteomes" id="UP000664859">
    <property type="component" value="Unassembled WGS sequence"/>
</dbReference>
<evidence type="ECO:0000256" key="3">
    <source>
        <dbReference type="ARBA" id="ARBA00022898"/>
    </source>
</evidence>
<comment type="similarity">
    <text evidence="5">Belongs to the class-II pyridoxal-phosphate-dependent aminotransferase family. MalY/PatB cystathionine beta-lyase subfamily.</text>
</comment>
<name>A0A835ZGK3_9STRA</name>
<evidence type="ECO:0000256" key="1">
    <source>
        <dbReference type="ARBA" id="ARBA00001933"/>
    </source>
</evidence>
<dbReference type="OrthoDB" id="7042322at2759"/>
<dbReference type="InterPro" id="IPR027619">
    <property type="entry name" value="C-S_lyase_PatB-like"/>
</dbReference>
<dbReference type="NCBIfam" id="TIGR04350">
    <property type="entry name" value="C_S_lyase_PatB"/>
    <property type="match status" value="1"/>
</dbReference>
<dbReference type="InterPro" id="IPR015421">
    <property type="entry name" value="PyrdxlP-dep_Trfase_major"/>
</dbReference>
<dbReference type="Pfam" id="PF00155">
    <property type="entry name" value="Aminotran_1_2"/>
    <property type="match status" value="1"/>
</dbReference>
<protein>
    <recommendedName>
        <fullName evidence="2">cysteine-S-conjugate beta-lyase</fullName>
        <ecNumber evidence="2">4.4.1.13</ecNumber>
    </recommendedName>
</protein>
<keyword evidence="7" id="KW-0032">Aminotransferase</keyword>
<dbReference type="GO" id="GO:0047804">
    <property type="term" value="F:cysteine-S-conjugate beta-lyase activity"/>
    <property type="evidence" value="ECO:0007669"/>
    <property type="project" value="UniProtKB-EC"/>
</dbReference>
<gene>
    <name evidence="7" type="ORF">JKP88DRAFT_205088</name>
</gene>
<evidence type="ECO:0000259" key="6">
    <source>
        <dbReference type="Pfam" id="PF00155"/>
    </source>
</evidence>
<dbReference type="AlphaFoldDB" id="A0A835ZGK3"/>
<dbReference type="SUPFAM" id="SSF53383">
    <property type="entry name" value="PLP-dependent transferases"/>
    <property type="match status" value="1"/>
</dbReference>
<comment type="caution">
    <text evidence="7">The sequence shown here is derived from an EMBL/GenBank/DDBJ whole genome shotgun (WGS) entry which is preliminary data.</text>
</comment>
<sequence>MRGGTALLRRLTAISLVRSHAALQGQHRLLPSLYQVLPNVRRPSVSRLLHAAARDETAGKPAAAVANGASAAAAPAEDEFDFETLPDRSGTGALKWDKYAGRDIIPLWVADMDFKTCPAIQTALQEYVQDGVYGYTNPTEGATSAVAGYLRGMGIEITSPKDEIIFLPGAVQTLNIVCRLLPPGAGVMVFTPIYPPFLSAPEYTGRTLVTVPLVRGPEDWTFDWEAMEAAISQKPDIGALLLCNPHNPVGRVFSAAELRRLGEFCERYDVVICSDEIHCDLVLEEGVAHVPMAALDEGRFAARTITVNAPSKTFNVPGLGCSYAVIADCALRRRFLREARGIITQNPTLGYVACEAAYATRSSGGGGGGGGGAAAWRAALRARLRGNRDLVYTFLCARAPEVIAHPMAATYLAWLDVRALAWRDPVLEFERGGVGLTDGRFFGAPGYVRLNFGLPRWRLEEGLERLAAVVEARRAALEVEVGSGSGGGGSADDSSAQP</sequence>
<keyword evidence="4" id="KW-0456">Lyase</keyword>